<keyword evidence="3" id="KW-1185">Reference proteome</keyword>
<feature type="region of interest" description="Disordered" evidence="1">
    <location>
        <begin position="1"/>
        <end position="29"/>
    </location>
</feature>
<evidence type="ECO:0000313" key="2">
    <source>
        <dbReference type="EMBL" id="CAJ1966149.1"/>
    </source>
</evidence>
<dbReference type="AlphaFoldDB" id="A0AAD2G8C4"/>
<organism evidence="2 3">
    <name type="scientific">Cylindrotheca closterium</name>
    <dbReference type="NCBI Taxonomy" id="2856"/>
    <lineage>
        <taxon>Eukaryota</taxon>
        <taxon>Sar</taxon>
        <taxon>Stramenopiles</taxon>
        <taxon>Ochrophyta</taxon>
        <taxon>Bacillariophyta</taxon>
        <taxon>Bacillariophyceae</taxon>
        <taxon>Bacillariophycidae</taxon>
        <taxon>Bacillariales</taxon>
        <taxon>Bacillariaceae</taxon>
        <taxon>Cylindrotheca</taxon>
    </lineage>
</organism>
<accession>A0AAD2G8C4</accession>
<feature type="compositionally biased region" description="Polar residues" evidence="1">
    <location>
        <begin position="1"/>
        <end position="10"/>
    </location>
</feature>
<protein>
    <submittedName>
        <fullName evidence="2">Uncharacterized protein</fullName>
    </submittedName>
</protein>
<comment type="caution">
    <text evidence="2">The sequence shown here is derived from an EMBL/GenBank/DDBJ whole genome shotgun (WGS) entry which is preliminary data.</text>
</comment>
<dbReference type="EMBL" id="CAKOGP040002258">
    <property type="protein sequence ID" value="CAJ1966149.1"/>
    <property type="molecule type" value="Genomic_DNA"/>
</dbReference>
<gene>
    <name evidence="2" type="ORF">CYCCA115_LOCUS21732</name>
</gene>
<feature type="region of interest" description="Disordered" evidence="1">
    <location>
        <begin position="63"/>
        <end position="83"/>
    </location>
</feature>
<dbReference type="Proteomes" id="UP001295423">
    <property type="component" value="Unassembled WGS sequence"/>
</dbReference>
<evidence type="ECO:0000256" key="1">
    <source>
        <dbReference type="SAM" id="MobiDB-lite"/>
    </source>
</evidence>
<feature type="compositionally biased region" description="Polar residues" evidence="1">
    <location>
        <begin position="66"/>
        <end position="83"/>
    </location>
</feature>
<evidence type="ECO:0000313" key="3">
    <source>
        <dbReference type="Proteomes" id="UP001295423"/>
    </source>
</evidence>
<reference evidence="2" key="1">
    <citation type="submission" date="2023-08" db="EMBL/GenBank/DDBJ databases">
        <authorList>
            <person name="Audoor S."/>
            <person name="Bilcke G."/>
        </authorList>
    </citation>
    <scope>NUCLEOTIDE SEQUENCE</scope>
</reference>
<name>A0AAD2G8C4_9STRA</name>
<proteinExistence type="predicted"/>
<sequence>MVGSNSTCSNPKRRSLPWNGRSKGKAEKPCFCKLQSPDARRRYLRRGSKTSKMLSAAKHELEESGHTCSITPPSSTEFSLPSDSQEFALSSLGETAEDSTSSVSVVVIENTTNAWKNATPTDRKRHSMSLLTSALSIVSFAEVESDFGE</sequence>